<dbReference type="EMBL" id="CP146016">
    <property type="protein sequence ID" value="WWQ60490.1"/>
    <property type="molecule type" value="Genomic_DNA"/>
</dbReference>
<dbReference type="GeneID" id="89337870"/>
<sequence>MKCYTSREIFSDVSKLVILLIQRGVREIVVISNKEDIGKIASLEIEDKVDIILIEAERDFKLCYKF</sequence>
<evidence type="ECO:0000313" key="1">
    <source>
        <dbReference type="EMBL" id="WWQ60490.1"/>
    </source>
</evidence>
<protein>
    <submittedName>
        <fullName evidence="1">Uncharacterized protein</fullName>
    </submittedName>
</protein>
<proteinExistence type="predicted"/>
<gene>
    <name evidence="1" type="ORF">V6M85_13835</name>
</gene>
<dbReference type="RefSeq" id="WP_338601338.1">
    <property type="nucleotide sequence ID" value="NZ_CP146016.1"/>
</dbReference>
<reference evidence="1 2" key="1">
    <citation type="submission" date="2024-02" db="EMBL/GenBank/DDBJ databases">
        <title>STSV induces naive adaptation in Sulfolobus.</title>
        <authorList>
            <person name="Xiang X."/>
            <person name="Song M."/>
        </authorList>
    </citation>
    <scope>NUCLEOTIDE SEQUENCE [LARGE SCALE GENOMIC DNA]</scope>
    <source>
        <strain evidence="1 2">RT2</strain>
    </source>
</reference>
<evidence type="ECO:0000313" key="2">
    <source>
        <dbReference type="Proteomes" id="UP001432202"/>
    </source>
</evidence>
<dbReference type="Proteomes" id="UP001432202">
    <property type="component" value="Chromosome"/>
</dbReference>
<organism evidence="1 2">
    <name type="scientific">Sulfolobus tengchongensis</name>
    <dbReference type="NCBI Taxonomy" id="207809"/>
    <lineage>
        <taxon>Archaea</taxon>
        <taxon>Thermoproteota</taxon>
        <taxon>Thermoprotei</taxon>
        <taxon>Sulfolobales</taxon>
        <taxon>Sulfolobaceae</taxon>
        <taxon>Sulfolobus</taxon>
    </lineage>
</organism>
<name>A0AAX4L1N6_9CREN</name>
<accession>A0AAX4L1N6</accession>
<dbReference type="AlphaFoldDB" id="A0AAX4L1N6"/>
<keyword evidence="2" id="KW-1185">Reference proteome</keyword>